<evidence type="ECO:0000313" key="3">
    <source>
        <dbReference type="EMBL" id="MCJ8011995.1"/>
    </source>
</evidence>
<organism evidence="3 4">
    <name type="scientific">Paenibacillus mangrovi</name>
    <dbReference type="NCBI Taxonomy" id="2931978"/>
    <lineage>
        <taxon>Bacteria</taxon>
        <taxon>Bacillati</taxon>
        <taxon>Bacillota</taxon>
        <taxon>Bacilli</taxon>
        <taxon>Bacillales</taxon>
        <taxon>Paenibacillaceae</taxon>
        <taxon>Paenibacillus</taxon>
    </lineage>
</organism>
<dbReference type="Gene3D" id="2.160.20.10">
    <property type="entry name" value="Single-stranded right-handed beta-helix, Pectin lyase-like"/>
    <property type="match status" value="1"/>
</dbReference>
<reference evidence="3" key="1">
    <citation type="submission" date="2022-04" db="EMBL/GenBank/DDBJ databases">
        <title>Paenibacillus mangrovi sp. nov., a novel endophytic bacterium isolated from bark of Kandelia candel.</title>
        <authorList>
            <person name="Tuo L."/>
        </authorList>
    </citation>
    <scope>NUCLEOTIDE SEQUENCE</scope>
    <source>
        <strain evidence="3">KQZ6P-2</strain>
    </source>
</reference>
<evidence type="ECO:0000259" key="2">
    <source>
        <dbReference type="Pfam" id="PF13229"/>
    </source>
</evidence>
<gene>
    <name evidence="3" type="ORF">MUG84_09600</name>
</gene>
<dbReference type="InterPro" id="IPR011050">
    <property type="entry name" value="Pectin_lyase_fold/virulence"/>
</dbReference>
<feature type="domain" description="Right handed beta helix" evidence="2">
    <location>
        <begin position="448"/>
        <end position="556"/>
    </location>
</feature>
<sequence length="610" mass="66270">MSQEFESPQQEPTSERKISRRKLLAGIGMAGAAAWMTANTGIVSAQEPSVTDATYGEQSVKPIDLMNLSYCITTTINELRLHSQVNPSFGYYVTDPGQEGMFLIDLSDTVTADNVGTVLVHQSGTRFKRVIENHTVNAAWYGAKGDNLADDTDAIQAALNEANRWPNVRVIIPNGTYRLSRELYIFKNTYIQMDEGTVLLRCHDGNVIRNYRTTDLFYGYEGNGNITIEGGVLDCNAVQYTRVCNGIALAHAENITLRKLTIKDTQSGHGAELTGVRRVLIDRCKFVGYMFTTQYYAEAIQLEPAIKAGFVGQAADHTPTHHVTVQQCYFGPSGTPGTVPWPCGVGAHGAYPDAYFDHIIVRDNVMENSTYWAIRPFKWTNSVIAGNHMIQVGGGIFISTPAANSASSKDDDGVFHPVQPASTIIVEHNIFDTGTTNAIYVEGFPEGNGEKVVIANNIFKNSGGQAISLHSNRTIVTGNIFEGATKNGIYLTDCNDVIITDNLIRDVAFNGIQVNNSKGVIADGNSITNAGQSSDNSYDGIYVSGTSSNVRVIGNVVRTEAGKKKLRYGLNTASTVTALTRLQNDLRCDAISGNLHDLSVNPNTSYADMV</sequence>
<protein>
    <submittedName>
        <fullName evidence="3">Right-handed parallel beta-helix repeat-containing protein</fullName>
    </submittedName>
</protein>
<accession>A0A9X1WQA7</accession>
<dbReference type="Pfam" id="PF13229">
    <property type="entry name" value="Beta_helix"/>
    <property type="match status" value="1"/>
</dbReference>
<dbReference type="RefSeq" id="WP_244724353.1">
    <property type="nucleotide sequence ID" value="NZ_JALIRP010000003.1"/>
</dbReference>
<comment type="caution">
    <text evidence="3">The sequence shown here is derived from an EMBL/GenBank/DDBJ whole genome shotgun (WGS) entry which is preliminary data.</text>
</comment>
<proteinExistence type="predicted"/>
<dbReference type="SMART" id="SM00710">
    <property type="entry name" value="PbH1"/>
    <property type="match status" value="9"/>
</dbReference>
<evidence type="ECO:0000259" key="1">
    <source>
        <dbReference type="Pfam" id="PF12708"/>
    </source>
</evidence>
<dbReference type="Proteomes" id="UP001139347">
    <property type="component" value="Unassembled WGS sequence"/>
</dbReference>
<dbReference type="InterPro" id="IPR006626">
    <property type="entry name" value="PbH1"/>
</dbReference>
<dbReference type="Pfam" id="PF12708">
    <property type="entry name" value="Pect-lyase_RHGA_epim"/>
    <property type="match status" value="1"/>
</dbReference>
<dbReference type="InterPro" id="IPR006311">
    <property type="entry name" value="TAT_signal"/>
</dbReference>
<name>A0A9X1WQA7_9BACL</name>
<dbReference type="InterPro" id="IPR024535">
    <property type="entry name" value="RHGA/B-epi-like_pectate_lyase"/>
</dbReference>
<dbReference type="AlphaFoldDB" id="A0A9X1WQA7"/>
<dbReference type="SUPFAM" id="SSF51126">
    <property type="entry name" value="Pectin lyase-like"/>
    <property type="match status" value="2"/>
</dbReference>
<dbReference type="InterPro" id="IPR012334">
    <property type="entry name" value="Pectin_lyas_fold"/>
</dbReference>
<dbReference type="PROSITE" id="PS51318">
    <property type="entry name" value="TAT"/>
    <property type="match status" value="1"/>
</dbReference>
<feature type="domain" description="Rhamnogalacturonase A/B/Epimerase-like pectate lyase" evidence="1">
    <location>
        <begin position="136"/>
        <end position="191"/>
    </location>
</feature>
<dbReference type="EMBL" id="JALIRP010000003">
    <property type="protein sequence ID" value="MCJ8011995.1"/>
    <property type="molecule type" value="Genomic_DNA"/>
</dbReference>
<dbReference type="InterPro" id="IPR039448">
    <property type="entry name" value="Beta_helix"/>
</dbReference>
<keyword evidence="4" id="KW-1185">Reference proteome</keyword>
<evidence type="ECO:0000313" key="4">
    <source>
        <dbReference type="Proteomes" id="UP001139347"/>
    </source>
</evidence>